<dbReference type="HOGENOM" id="CLU_164351_1_0_1"/>
<dbReference type="Proteomes" id="UP000026915">
    <property type="component" value="Chromosome 6"/>
</dbReference>
<feature type="compositionally biased region" description="Low complexity" evidence="1">
    <location>
        <begin position="38"/>
        <end position="48"/>
    </location>
</feature>
<dbReference type="Gramene" id="Tc06v2_t010690.1">
    <property type="protein sequence ID" value="Tc06v2_p010690.1"/>
    <property type="gene ID" value="Tc06v2_g010690"/>
</dbReference>
<keyword evidence="4" id="KW-1185">Reference proteome</keyword>
<dbReference type="eggNOG" id="ENOG502S733">
    <property type="taxonomic scope" value="Eukaryota"/>
</dbReference>
<gene>
    <name evidence="3" type="ORF">TCM_029254</name>
</gene>
<dbReference type="Gramene" id="EOY27397">
    <property type="protein sequence ID" value="EOY27397"/>
    <property type="gene ID" value="TCM_029254"/>
</dbReference>
<feature type="compositionally biased region" description="Basic residues" evidence="1">
    <location>
        <begin position="95"/>
        <end position="104"/>
    </location>
</feature>
<dbReference type="OMA" id="KNPFKQV"/>
<evidence type="ECO:0000256" key="1">
    <source>
        <dbReference type="SAM" id="MobiDB-lite"/>
    </source>
</evidence>
<sequence>MKAYTLALTALTLLLSLLLSSWANAAQAEARPIRHPQSSSVSGKASSSQALGDLQADKIIPRTQVDSSFRRIPPSNSNPIQNKSNPPLQGERSRRQQIPRSLKH</sequence>
<dbReference type="AlphaFoldDB" id="A0A061GE11"/>
<dbReference type="EMBL" id="CM001884">
    <property type="protein sequence ID" value="EOY27397.1"/>
    <property type="molecule type" value="Genomic_DNA"/>
</dbReference>
<dbReference type="KEGG" id="tcc:18596317"/>
<organism evidence="3 4">
    <name type="scientific">Theobroma cacao</name>
    <name type="common">Cacao</name>
    <name type="synonym">Cocoa</name>
    <dbReference type="NCBI Taxonomy" id="3641"/>
    <lineage>
        <taxon>Eukaryota</taxon>
        <taxon>Viridiplantae</taxon>
        <taxon>Streptophyta</taxon>
        <taxon>Embryophyta</taxon>
        <taxon>Tracheophyta</taxon>
        <taxon>Spermatophyta</taxon>
        <taxon>Magnoliopsida</taxon>
        <taxon>eudicotyledons</taxon>
        <taxon>Gunneridae</taxon>
        <taxon>Pentapetalae</taxon>
        <taxon>rosids</taxon>
        <taxon>malvids</taxon>
        <taxon>Malvales</taxon>
        <taxon>Malvaceae</taxon>
        <taxon>Byttnerioideae</taxon>
        <taxon>Theobroma</taxon>
    </lineage>
</organism>
<accession>A0A061GE11</accession>
<feature type="compositionally biased region" description="Polar residues" evidence="1">
    <location>
        <begin position="74"/>
        <end position="87"/>
    </location>
</feature>
<dbReference type="OrthoDB" id="1431686at2759"/>
<dbReference type="InParanoid" id="A0A061GE11"/>
<feature type="signal peptide" evidence="2">
    <location>
        <begin position="1"/>
        <end position="25"/>
    </location>
</feature>
<evidence type="ECO:0000256" key="2">
    <source>
        <dbReference type="SAM" id="SignalP"/>
    </source>
</evidence>
<keyword evidence="2" id="KW-0732">Signal</keyword>
<protein>
    <submittedName>
        <fullName evidence="3">Uncharacterized protein</fullName>
    </submittedName>
</protein>
<reference evidence="3 4" key="1">
    <citation type="journal article" date="2013" name="Genome Biol.">
        <title>The genome sequence of the most widely cultivated cacao type and its use to identify candidate genes regulating pod color.</title>
        <authorList>
            <person name="Motamayor J.C."/>
            <person name="Mockaitis K."/>
            <person name="Schmutz J."/>
            <person name="Haiminen N."/>
            <person name="Iii D.L."/>
            <person name="Cornejo O."/>
            <person name="Findley S.D."/>
            <person name="Zheng P."/>
            <person name="Utro F."/>
            <person name="Royaert S."/>
            <person name="Saski C."/>
            <person name="Jenkins J."/>
            <person name="Podicheti R."/>
            <person name="Zhao M."/>
            <person name="Scheffler B.E."/>
            <person name="Stack J.C."/>
            <person name="Feltus F.A."/>
            <person name="Mustiga G.M."/>
            <person name="Amores F."/>
            <person name="Phillips W."/>
            <person name="Marelli J.P."/>
            <person name="May G.D."/>
            <person name="Shapiro H."/>
            <person name="Ma J."/>
            <person name="Bustamante C.D."/>
            <person name="Schnell R.J."/>
            <person name="Main D."/>
            <person name="Gilbert D."/>
            <person name="Parida L."/>
            <person name="Kuhn D.N."/>
        </authorList>
    </citation>
    <scope>NUCLEOTIDE SEQUENCE [LARGE SCALE GENOMIC DNA]</scope>
    <source>
        <strain evidence="4">cv. Matina 1-6</strain>
    </source>
</reference>
<evidence type="ECO:0000313" key="3">
    <source>
        <dbReference type="EMBL" id="EOY27397.1"/>
    </source>
</evidence>
<feature type="region of interest" description="Disordered" evidence="1">
    <location>
        <begin position="28"/>
        <end position="104"/>
    </location>
</feature>
<proteinExistence type="predicted"/>
<name>A0A061GE11_THECC</name>
<evidence type="ECO:0000313" key="4">
    <source>
        <dbReference type="Proteomes" id="UP000026915"/>
    </source>
</evidence>
<feature type="chain" id="PRO_5001602756" evidence="2">
    <location>
        <begin position="26"/>
        <end position="104"/>
    </location>
</feature>